<dbReference type="GO" id="GO:0003677">
    <property type="term" value="F:DNA binding"/>
    <property type="evidence" value="ECO:0007669"/>
    <property type="project" value="UniProtKB-KW"/>
</dbReference>
<keyword evidence="2" id="KW-0238">DNA-binding</keyword>
<sequence length="92" mass="10597">MGQILRFEAADNYTRIWVQGQVRPLLYGYTLGVMCARFPFMARVSRSLAINPQQVQTTTNPQLILCNQRPLWLSRAYAKRLPGELERARQAS</sequence>
<dbReference type="EMBL" id="JAFMYW010000017">
    <property type="protein sequence ID" value="MBO0952998.1"/>
    <property type="molecule type" value="Genomic_DNA"/>
</dbReference>
<dbReference type="Proteomes" id="UP000664628">
    <property type="component" value="Unassembled WGS sequence"/>
</dbReference>
<evidence type="ECO:0000313" key="2">
    <source>
        <dbReference type="EMBL" id="MBO0952998.1"/>
    </source>
</evidence>
<keyword evidence="3" id="KW-1185">Reference proteome</keyword>
<proteinExistence type="predicted"/>
<dbReference type="Gene3D" id="2.40.50.1020">
    <property type="entry name" value="LytTr DNA-binding domain"/>
    <property type="match status" value="1"/>
</dbReference>
<dbReference type="SMART" id="SM00850">
    <property type="entry name" value="LytTR"/>
    <property type="match status" value="1"/>
</dbReference>
<evidence type="ECO:0000259" key="1">
    <source>
        <dbReference type="SMART" id="SM00850"/>
    </source>
</evidence>
<organism evidence="2 3">
    <name type="scientific">Fibrella forsythiae</name>
    <dbReference type="NCBI Taxonomy" id="2817061"/>
    <lineage>
        <taxon>Bacteria</taxon>
        <taxon>Pseudomonadati</taxon>
        <taxon>Bacteroidota</taxon>
        <taxon>Cytophagia</taxon>
        <taxon>Cytophagales</taxon>
        <taxon>Spirosomataceae</taxon>
        <taxon>Fibrella</taxon>
    </lineage>
</organism>
<evidence type="ECO:0000313" key="3">
    <source>
        <dbReference type="Proteomes" id="UP000664628"/>
    </source>
</evidence>
<accession>A0ABS3JSK1</accession>
<comment type="caution">
    <text evidence="2">The sequence shown here is derived from an EMBL/GenBank/DDBJ whole genome shotgun (WGS) entry which is preliminary data.</text>
</comment>
<gene>
    <name evidence="2" type="ORF">J2I46_30775</name>
</gene>
<dbReference type="Pfam" id="PF04397">
    <property type="entry name" value="LytTR"/>
    <property type="match status" value="1"/>
</dbReference>
<dbReference type="RefSeq" id="WP_207332950.1">
    <property type="nucleotide sequence ID" value="NZ_JAFMYW010000017.1"/>
</dbReference>
<dbReference type="InterPro" id="IPR007492">
    <property type="entry name" value="LytTR_DNA-bd_dom"/>
</dbReference>
<reference evidence="2 3" key="1">
    <citation type="submission" date="2021-03" db="EMBL/GenBank/DDBJ databases">
        <title>Fibrella sp. HMF5405 genome sequencing and assembly.</title>
        <authorList>
            <person name="Kang H."/>
            <person name="Kim H."/>
            <person name="Bae S."/>
            <person name="Joh K."/>
        </authorList>
    </citation>
    <scope>NUCLEOTIDE SEQUENCE [LARGE SCALE GENOMIC DNA]</scope>
    <source>
        <strain evidence="2 3">HMF5405</strain>
    </source>
</reference>
<feature type="domain" description="HTH LytTR-type" evidence="1">
    <location>
        <begin position="2"/>
        <end position="86"/>
    </location>
</feature>
<name>A0ABS3JSK1_9BACT</name>
<protein>
    <submittedName>
        <fullName evidence="2">LytTR family transcriptional regulator DNA-binding domain-containing protein</fullName>
    </submittedName>
</protein>